<evidence type="ECO:0000256" key="2">
    <source>
        <dbReference type="ARBA" id="ARBA00012438"/>
    </source>
</evidence>
<dbReference type="PANTHER" id="PTHR24421">
    <property type="entry name" value="NITRATE/NITRITE SENSOR PROTEIN NARX-RELATED"/>
    <property type="match status" value="1"/>
</dbReference>
<dbReference type="AlphaFoldDB" id="A0A366K8Y4"/>
<dbReference type="InterPro" id="IPR011712">
    <property type="entry name" value="Sig_transdc_His_kin_sub3_dim/P"/>
</dbReference>
<feature type="domain" description="Histidine kinase/HSP90-like ATPase" evidence="11">
    <location>
        <begin position="340"/>
        <end position="429"/>
    </location>
</feature>
<feature type="domain" description="Signal transduction histidine kinase subgroup 3 dimerisation and phosphoacceptor" evidence="12">
    <location>
        <begin position="231"/>
        <end position="293"/>
    </location>
</feature>
<keyword evidence="10" id="KW-0472">Membrane</keyword>
<dbReference type="Pfam" id="PF23539">
    <property type="entry name" value="DUF7134"/>
    <property type="match status" value="2"/>
</dbReference>
<evidence type="ECO:0000313" key="15">
    <source>
        <dbReference type="Proteomes" id="UP000252530"/>
    </source>
</evidence>
<feature type="compositionally biased region" description="Low complexity" evidence="9">
    <location>
        <begin position="829"/>
        <end position="856"/>
    </location>
</feature>
<dbReference type="OrthoDB" id="227596at2"/>
<keyword evidence="10" id="KW-0812">Transmembrane</keyword>
<dbReference type="InterPro" id="IPR036890">
    <property type="entry name" value="HATPase_C_sf"/>
</dbReference>
<reference evidence="14 15" key="1">
    <citation type="submission" date="2017-10" db="EMBL/GenBank/DDBJ databases">
        <title>Bifidobacterium xylocopum sp. nov. and Bifidobacterium aemilianum sp. nov., from the carpenter bee (Xylocopa violacea) digestive tract.</title>
        <authorList>
            <person name="Alberoni D."/>
            <person name="Baffoni L."/>
            <person name="Di Gioia D."/>
            <person name="Gaggia F."/>
            <person name="Biavati B."/>
        </authorList>
    </citation>
    <scope>NUCLEOTIDE SEQUENCE [LARGE SCALE GENOMIC DNA]</scope>
    <source>
        <strain evidence="14 15">XV10</strain>
    </source>
</reference>
<feature type="transmembrane region" description="Helical" evidence="10">
    <location>
        <begin position="15"/>
        <end position="36"/>
    </location>
</feature>
<dbReference type="Pfam" id="PF02518">
    <property type="entry name" value="HATPase_c"/>
    <property type="match status" value="1"/>
</dbReference>
<feature type="region of interest" description="Disordered" evidence="9">
    <location>
        <begin position="497"/>
        <end position="517"/>
    </location>
</feature>
<dbReference type="GO" id="GO:0046983">
    <property type="term" value="F:protein dimerization activity"/>
    <property type="evidence" value="ECO:0007669"/>
    <property type="project" value="InterPro"/>
</dbReference>
<organism evidence="14 15">
    <name type="scientific">Bifidobacterium aemilianum</name>
    <dbReference type="NCBI Taxonomy" id="2493120"/>
    <lineage>
        <taxon>Bacteria</taxon>
        <taxon>Bacillati</taxon>
        <taxon>Actinomycetota</taxon>
        <taxon>Actinomycetes</taxon>
        <taxon>Bifidobacteriales</taxon>
        <taxon>Bifidobacteriaceae</taxon>
        <taxon>Bifidobacterium</taxon>
    </lineage>
</organism>
<dbReference type="EC" id="2.7.13.3" evidence="2"/>
<dbReference type="Pfam" id="PF07730">
    <property type="entry name" value="HisKA_3"/>
    <property type="match status" value="1"/>
</dbReference>
<evidence type="ECO:0000256" key="5">
    <source>
        <dbReference type="ARBA" id="ARBA00022741"/>
    </source>
</evidence>
<evidence type="ECO:0000259" key="13">
    <source>
        <dbReference type="Pfam" id="PF23539"/>
    </source>
</evidence>
<keyword evidence="3" id="KW-0597">Phosphoprotein</keyword>
<name>A0A366K8Y4_9BIFI</name>
<dbReference type="EMBL" id="PDCG01000002">
    <property type="protein sequence ID" value="RBP98129.1"/>
    <property type="molecule type" value="Genomic_DNA"/>
</dbReference>
<dbReference type="GO" id="GO:0016020">
    <property type="term" value="C:membrane"/>
    <property type="evidence" value="ECO:0007669"/>
    <property type="project" value="InterPro"/>
</dbReference>
<gene>
    <name evidence="14" type="ORF">CRD60_02960</name>
</gene>
<keyword evidence="8" id="KW-0902">Two-component regulatory system</keyword>
<dbReference type="GO" id="GO:0000155">
    <property type="term" value="F:phosphorelay sensor kinase activity"/>
    <property type="evidence" value="ECO:0007669"/>
    <property type="project" value="InterPro"/>
</dbReference>
<keyword evidence="4" id="KW-0808">Transferase</keyword>
<keyword evidence="15" id="KW-1185">Reference proteome</keyword>
<evidence type="ECO:0000256" key="7">
    <source>
        <dbReference type="ARBA" id="ARBA00022840"/>
    </source>
</evidence>
<dbReference type="GO" id="GO:0005524">
    <property type="term" value="F:ATP binding"/>
    <property type="evidence" value="ECO:0007669"/>
    <property type="project" value="UniProtKB-KW"/>
</dbReference>
<feature type="domain" description="DUF7134" evidence="13">
    <location>
        <begin position="532"/>
        <end position="661"/>
    </location>
</feature>
<dbReference type="PANTHER" id="PTHR24421:SF10">
    <property type="entry name" value="NITRATE_NITRITE SENSOR PROTEIN NARQ"/>
    <property type="match status" value="1"/>
</dbReference>
<comment type="catalytic activity">
    <reaction evidence="1">
        <text>ATP + protein L-histidine = ADP + protein N-phospho-L-histidine.</text>
        <dbReference type="EC" id="2.7.13.3"/>
    </reaction>
</comment>
<dbReference type="RefSeq" id="WP_113859814.1">
    <property type="nucleotide sequence ID" value="NZ_PDCG01000002.1"/>
</dbReference>
<feature type="transmembrane region" description="Helical" evidence="10">
    <location>
        <begin position="622"/>
        <end position="639"/>
    </location>
</feature>
<evidence type="ECO:0000256" key="3">
    <source>
        <dbReference type="ARBA" id="ARBA00022553"/>
    </source>
</evidence>
<keyword evidence="7" id="KW-0067">ATP-binding</keyword>
<evidence type="ECO:0000256" key="4">
    <source>
        <dbReference type="ARBA" id="ARBA00022679"/>
    </source>
</evidence>
<feature type="region of interest" description="Disordered" evidence="9">
    <location>
        <begin position="821"/>
        <end position="877"/>
    </location>
</feature>
<dbReference type="InterPro" id="IPR003594">
    <property type="entry name" value="HATPase_dom"/>
</dbReference>
<evidence type="ECO:0000256" key="9">
    <source>
        <dbReference type="SAM" id="MobiDB-lite"/>
    </source>
</evidence>
<dbReference type="Gene3D" id="3.30.565.10">
    <property type="entry name" value="Histidine kinase-like ATPase, C-terminal domain"/>
    <property type="match status" value="1"/>
</dbReference>
<keyword evidence="5" id="KW-0547">Nucleotide-binding</keyword>
<evidence type="ECO:0000256" key="10">
    <source>
        <dbReference type="SAM" id="Phobius"/>
    </source>
</evidence>
<feature type="compositionally biased region" description="Basic and acidic residues" evidence="9">
    <location>
        <begin position="443"/>
        <end position="452"/>
    </location>
</feature>
<dbReference type="SUPFAM" id="SSF55874">
    <property type="entry name" value="ATPase domain of HSP90 chaperone/DNA topoisomerase II/histidine kinase"/>
    <property type="match status" value="1"/>
</dbReference>
<evidence type="ECO:0000259" key="11">
    <source>
        <dbReference type="Pfam" id="PF02518"/>
    </source>
</evidence>
<feature type="transmembrane region" description="Helical" evidence="10">
    <location>
        <begin position="599"/>
        <end position="616"/>
    </location>
</feature>
<feature type="transmembrane region" description="Helical" evidence="10">
    <location>
        <begin position="646"/>
        <end position="670"/>
    </location>
</feature>
<evidence type="ECO:0000259" key="12">
    <source>
        <dbReference type="Pfam" id="PF07730"/>
    </source>
</evidence>
<dbReference type="InterPro" id="IPR050482">
    <property type="entry name" value="Sensor_HK_TwoCompSys"/>
</dbReference>
<feature type="transmembrane region" description="Helical" evidence="10">
    <location>
        <begin position="119"/>
        <end position="140"/>
    </location>
</feature>
<protein>
    <recommendedName>
        <fullName evidence="2">histidine kinase</fullName>
        <ecNumber evidence="2">2.7.13.3</ecNumber>
    </recommendedName>
</protein>
<keyword evidence="10" id="KW-1133">Transmembrane helix</keyword>
<dbReference type="Gene3D" id="1.20.5.1930">
    <property type="match status" value="1"/>
</dbReference>
<dbReference type="Proteomes" id="UP000252530">
    <property type="component" value="Unassembled WGS sequence"/>
</dbReference>
<comment type="caution">
    <text evidence="14">The sequence shown here is derived from an EMBL/GenBank/DDBJ whole genome shotgun (WGS) entry which is preliminary data.</text>
</comment>
<evidence type="ECO:0000313" key="14">
    <source>
        <dbReference type="EMBL" id="RBP98129.1"/>
    </source>
</evidence>
<evidence type="ECO:0000256" key="8">
    <source>
        <dbReference type="ARBA" id="ARBA00023012"/>
    </source>
</evidence>
<dbReference type="InterPro" id="IPR055558">
    <property type="entry name" value="DUF7134"/>
</dbReference>
<sequence>MSKTERFIACCRRHVLLVDSLGMLLLGLVFLTLVPLSTQDMGTNEPGLLFDNGVAQQLVWSWLVLLPTAARRWKPEASTLAYVALVALHLVFGPILIYPDLLAPLMLYSVIVYGNPQHSTIYVLISLAMSLCSAGITGWVSNMGSLLGSISDPDSSCSTSATGQLPTWTCARTILAQEAVWLAVVLLIMVSTIIIAYWQRARLATIRLMQERNAALEASREEDRRIAALAERARIARDMHDVVAHTLSILIVQADGGRYAGTHDQQLARQTMETIRREAERALHDMKRLLGVFGGSINADFADMDKLLDQARQADPECSFSYQVTGRPQPEALGRQGSTTAYRLVQEALTNIRKYAGPQVKVSIEAAWKGEALELQIRDNGRGAAAGLDGHQPGYGLIGMRERVEALGGRLSTGPIAGGGYKVEAVIPIGSAPVASKNQDSTGKPDPHDKTPAKTTGGKAWQLPIPASRRGKLLAPLREFYAGRSLDLAVQPVSQDSQSALGPNQSAADTTIGKQISGSARRHAPNWIERVSRWTQLHYFAMDLCLAAFLILVEAVGFCVPLVSPQVSQVFGNTVTPLELLCSLISFIPLGLRRRLPEASAFSIAIMGLLGLFFFNGYMPEGAVFVHVFIYSVTLYGSAKARPWTMAFILLGSLSLGLTLGVRQLGYQSLSQLLTNRATADALQVFRHSLFLPTTLASTATALISCLAAMAMALWRRSSGSNALILRDRQEALMAEQAKERTFAANLERERISTAIQSEVSVTLTRVIDQAVQGLQLLDQAQVEGRELPAQSISRSFASIAHQARQALARMRELLGILRQTGSSDDDSAQGPVAATAQTAQGPQASQGQSGNQGMQLAPSASLDEQLAALKQRADSA</sequence>
<proteinExistence type="predicted"/>
<feature type="domain" description="DUF7134" evidence="13">
    <location>
        <begin position="10"/>
        <end position="132"/>
    </location>
</feature>
<feature type="transmembrane region" description="Helical" evidence="10">
    <location>
        <begin position="690"/>
        <end position="715"/>
    </location>
</feature>
<evidence type="ECO:0000256" key="6">
    <source>
        <dbReference type="ARBA" id="ARBA00022777"/>
    </source>
</evidence>
<feature type="transmembrane region" description="Helical" evidence="10">
    <location>
        <begin position="570"/>
        <end position="592"/>
    </location>
</feature>
<keyword evidence="6 14" id="KW-0418">Kinase</keyword>
<feature type="transmembrane region" description="Helical" evidence="10">
    <location>
        <begin position="179"/>
        <end position="198"/>
    </location>
</feature>
<feature type="transmembrane region" description="Helical" evidence="10">
    <location>
        <begin position="540"/>
        <end position="564"/>
    </location>
</feature>
<evidence type="ECO:0000256" key="1">
    <source>
        <dbReference type="ARBA" id="ARBA00000085"/>
    </source>
</evidence>
<accession>A0A366K8Y4</accession>
<feature type="region of interest" description="Disordered" evidence="9">
    <location>
        <begin position="434"/>
        <end position="461"/>
    </location>
</feature>
<dbReference type="CDD" id="cd16917">
    <property type="entry name" value="HATPase_UhpB-NarQ-NarX-like"/>
    <property type="match status" value="1"/>
</dbReference>